<dbReference type="EMBL" id="MU155181">
    <property type="protein sequence ID" value="KAF9481278.1"/>
    <property type="molecule type" value="Genomic_DNA"/>
</dbReference>
<proteinExistence type="predicted"/>
<dbReference type="Proteomes" id="UP000807469">
    <property type="component" value="Unassembled WGS sequence"/>
</dbReference>
<reference evidence="3" key="1">
    <citation type="submission" date="2020-11" db="EMBL/GenBank/DDBJ databases">
        <authorList>
            <consortium name="DOE Joint Genome Institute"/>
            <person name="Ahrendt S."/>
            <person name="Riley R."/>
            <person name="Andreopoulos W."/>
            <person name="Labutti K."/>
            <person name="Pangilinan J."/>
            <person name="Ruiz-Duenas F.J."/>
            <person name="Barrasa J.M."/>
            <person name="Sanchez-Garcia M."/>
            <person name="Camarero S."/>
            <person name="Miyauchi S."/>
            <person name="Serrano A."/>
            <person name="Linde D."/>
            <person name="Babiker R."/>
            <person name="Drula E."/>
            <person name="Ayuso-Fernandez I."/>
            <person name="Pacheco R."/>
            <person name="Padilla G."/>
            <person name="Ferreira P."/>
            <person name="Barriuso J."/>
            <person name="Kellner H."/>
            <person name="Castanera R."/>
            <person name="Alfaro M."/>
            <person name="Ramirez L."/>
            <person name="Pisabarro A.G."/>
            <person name="Kuo A."/>
            <person name="Tritt A."/>
            <person name="Lipzen A."/>
            <person name="He G."/>
            <person name="Yan M."/>
            <person name="Ng V."/>
            <person name="Cullen D."/>
            <person name="Martin F."/>
            <person name="Rosso M.-N."/>
            <person name="Henrissat B."/>
            <person name="Hibbett D."/>
            <person name="Martinez A.T."/>
            <person name="Grigoriev I.V."/>
        </authorList>
    </citation>
    <scope>NUCLEOTIDE SEQUENCE</scope>
    <source>
        <strain evidence="3">CIRM-BRFM 674</strain>
    </source>
</reference>
<dbReference type="AlphaFoldDB" id="A0A9P5Z4I3"/>
<accession>A0A9P5Z4I3</accession>
<comment type="caution">
    <text evidence="3">The sequence shown here is derived from an EMBL/GenBank/DDBJ whole genome shotgun (WGS) entry which is preliminary data.</text>
</comment>
<evidence type="ECO:0000256" key="2">
    <source>
        <dbReference type="SAM" id="SignalP"/>
    </source>
</evidence>
<protein>
    <submittedName>
        <fullName evidence="3">Uncharacterized protein</fullName>
    </submittedName>
</protein>
<feature type="chain" id="PRO_5040206005" evidence="2">
    <location>
        <begin position="18"/>
        <end position="442"/>
    </location>
</feature>
<feature type="signal peptide" evidence="2">
    <location>
        <begin position="1"/>
        <end position="17"/>
    </location>
</feature>
<sequence>MRIFLLVVAWVLCEISGLSVLAARELFGVELTHVQAAYLTALDPPKFTRSTVAHFDIPLFGINDLPPTRRPRAPRPKHEHLEPLLSSSESESDADFSSTHHLRHSTKTSVPRRLLHPIPTSSLATLGNTPLTHPPSSMSNKIVPQFSGPLTANGLKQWLGACEDGFDNYQDTHEDKVLSVKTRIRLTGAALAEPQMAEWWSAGRKEYVELKLWESFVEKLKDRFMPIDWKTDALEMFYRCNQGKMDFRTFASTLAQTINALPSGTISSTIHKHHLLFHCNPHLYLRMRAVPGFSIDDSTQTPDKLISLMAAQWDSLVADNSSRVSRITPATPSTIPLTISPPSTTSYPKFVPPTEQEKAELSAAHGCWNCRGKPGDPDWIPHQRQNCPGNPTIGARPGRDFVPKTEPTPKKLVAAAALSTHPSDSTDSEADDYEFYLDNDSD</sequence>
<evidence type="ECO:0000313" key="4">
    <source>
        <dbReference type="Proteomes" id="UP000807469"/>
    </source>
</evidence>
<evidence type="ECO:0000313" key="3">
    <source>
        <dbReference type="EMBL" id="KAF9481278.1"/>
    </source>
</evidence>
<organism evidence="3 4">
    <name type="scientific">Pholiota conissans</name>
    <dbReference type="NCBI Taxonomy" id="109636"/>
    <lineage>
        <taxon>Eukaryota</taxon>
        <taxon>Fungi</taxon>
        <taxon>Dikarya</taxon>
        <taxon>Basidiomycota</taxon>
        <taxon>Agaricomycotina</taxon>
        <taxon>Agaricomycetes</taxon>
        <taxon>Agaricomycetidae</taxon>
        <taxon>Agaricales</taxon>
        <taxon>Agaricineae</taxon>
        <taxon>Strophariaceae</taxon>
        <taxon>Pholiota</taxon>
    </lineage>
</organism>
<gene>
    <name evidence="3" type="ORF">BDN70DRAFT_931048</name>
</gene>
<keyword evidence="2" id="KW-0732">Signal</keyword>
<name>A0A9P5Z4I3_9AGAR</name>
<feature type="compositionally biased region" description="Basic residues" evidence="1">
    <location>
        <begin position="69"/>
        <end position="78"/>
    </location>
</feature>
<feature type="compositionally biased region" description="Polar residues" evidence="1">
    <location>
        <begin position="119"/>
        <end position="139"/>
    </location>
</feature>
<keyword evidence="4" id="KW-1185">Reference proteome</keyword>
<evidence type="ECO:0000256" key="1">
    <source>
        <dbReference type="SAM" id="MobiDB-lite"/>
    </source>
</evidence>
<dbReference type="OrthoDB" id="4742101at2759"/>
<feature type="region of interest" description="Disordered" evidence="1">
    <location>
        <begin position="66"/>
        <end position="139"/>
    </location>
</feature>